<reference evidence="1 2" key="1">
    <citation type="submission" date="2018-05" db="EMBL/GenBank/DDBJ databases">
        <title>Vibrio limimaris sp. nov., isolated from marine sediment.</title>
        <authorList>
            <person name="Li C.-M."/>
        </authorList>
    </citation>
    <scope>NUCLEOTIDE SEQUENCE [LARGE SCALE GENOMIC DNA]</scope>
    <source>
        <strain evidence="1 2">E4404</strain>
    </source>
</reference>
<organism evidence="1 2">
    <name type="scientific">Vibrio albus</name>
    <dbReference type="NCBI Taxonomy" id="2200953"/>
    <lineage>
        <taxon>Bacteria</taxon>
        <taxon>Pseudomonadati</taxon>
        <taxon>Pseudomonadota</taxon>
        <taxon>Gammaproteobacteria</taxon>
        <taxon>Vibrionales</taxon>
        <taxon>Vibrionaceae</taxon>
        <taxon>Vibrio</taxon>
    </lineage>
</organism>
<dbReference type="RefSeq" id="WP_109319091.1">
    <property type="nucleotide sequence ID" value="NZ_QFWT01000003.1"/>
</dbReference>
<dbReference type="AlphaFoldDB" id="A0A2U3BAL3"/>
<name>A0A2U3BAL3_9VIBR</name>
<dbReference type="Proteomes" id="UP000245362">
    <property type="component" value="Unassembled WGS sequence"/>
</dbReference>
<keyword evidence="2" id="KW-1185">Reference proteome</keyword>
<proteinExistence type="predicted"/>
<comment type="caution">
    <text evidence="1">The sequence shown here is derived from an EMBL/GenBank/DDBJ whole genome shotgun (WGS) entry which is preliminary data.</text>
</comment>
<protein>
    <submittedName>
        <fullName evidence="1">Uncharacterized protein</fullName>
    </submittedName>
</protein>
<gene>
    <name evidence="1" type="ORF">DI392_06455</name>
</gene>
<sequence length="211" mass="23912">MTQTDKMLGEELLARLVGHFGVTHSNKDGGYILPDGSLLNLNRSNLSTKQYHREVAALLPEEMQGACDEIGIVNLMTTTGMIRYEAQGRVHVATLPTPQQRQRLFNIMKYSETDYLVLVSDKTAATIGEQKFKSPQAHELLRFFERCFGGEPKQFRADEFAIGKDGENYILTFRPGKLEVARYDSVSETFTVEPQFKGVLDMFKQRLAKIK</sequence>
<dbReference type="EMBL" id="QFWT01000003">
    <property type="protein sequence ID" value="PWI33839.1"/>
    <property type="molecule type" value="Genomic_DNA"/>
</dbReference>
<evidence type="ECO:0000313" key="2">
    <source>
        <dbReference type="Proteomes" id="UP000245362"/>
    </source>
</evidence>
<dbReference type="OrthoDB" id="6213297at2"/>
<evidence type="ECO:0000313" key="1">
    <source>
        <dbReference type="EMBL" id="PWI33839.1"/>
    </source>
</evidence>
<accession>A0A2U3BAL3</accession>